<dbReference type="Pfam" id="PF13305">
    <property type="entry name" value="TetR_C_33"/>
    <property type="match status" value="1"/>
</dbReference>
<dbReference type="InterPro" id="IPR036271">
    <property type="entry name" value="Tet_transcr_reg_TetR-rel_C_sf"/>
</dbReference>
<dbReference type="Gene3D" id="1.10.357.10">
    <property type="entry name" value="Tetracycline Repressor, domain 2"/>
    <property type="match status" value="1"/>
</dbReference>
<dbReference type="GO" id="GO:0000976">
    <property type="term" value="F:transcription cis-regulatory region binding"/>
    <property type="evidence" value="ECO:0007669"/>
    <property type="project" value="TreeGrafter"/>
</dbReference>
<evidence type="ECO:0000256" key="2">
    <source>
        <dbReference type="ARBA" id="ARBA00023125"/>
    </source>
</evidence>
<name>A0A7T7L4D4_9ACTN</name>
<keyword evidence="3" id="KW-0804">Transcription</keyword>
<dbReference type="InterPro" id="IPR009057">
    <property type="entry name" value="Homeodomain-like_sf"/>
</dbReference>
<dbReference type="InterPro" id="IPR001647">
    <property type="entry name" value="HTH_TetR"/>
</dbReference>
<dbReference type="RefSeq" id="WP_200401080.1">
    <property type="nucleotide sequence ID" value="NZ_CP066831.1"/>
</dbReference>
<protein>
    <submittedName>
        <fullName evidence="7">TetR/AcrR family transcriptional regulator</fullName>
    </submittedName>
</protein>
<feature type="domain" description="HTH tetR-type" evidence="6">
    <location>
        <begin position="9"/>
        <end position="69"/>
    </location>
</feature>
<dbReference type="KEGG" id="slf:JEQ17_47090"/>
<gene>
    <name evidence="7" type="ORF">JEQ17_47090</name>
</gene>
<evidence type="ECO:0000313" key="7">
    <source>
        <dbReference type="EMBL" id="QQM46247.1"/>
    </source>
</evidence>
<feature type="region of interest" description="Disordered" evidence="5">
    <location>
        <begin position="213"/>
        <end position="235"/>
    </location>
</feature>
<evidence type="ECO:0000313" key="8">
    <source>
        <dbReference type="Proteomes" id="UP000595636"/>
    </source>
</evidence>
<dbReference type="InterPro" id="IPR025996">
    <property type="entry name" value="MT1864/Rv1816-like_C"/>
</dbReference>
<dbReference type="GO" id="GO:0003700">
    <property type="term" value="F:DNA-binding transcription factor activity"/>
    <property type="evidence" value="ECO:0007669"/>
    <property type="project" value="TreeGrafter"/>
</dbReference>
<sequence length="235" mass="24858">MVTRAESAALTRRALLDAAAELLDLGGPGAVTLREVGARAGVSRGAPYRHFTGKDSLLTAVATESWERIADQVHALRTDPALPASDKLRGAVRTLLGVGRDQPHLYQMLLRRPGHRPEELGEGLDRVRRQLCGPAGDPAADRMRAAGRFQDEFLAVVAGLVGERNARHYGALLLTSAHGIADMELSGHLDTGGLGTTADELIDTLVRMVADVGETTQRSPDPVDANPTGGIGGPR</sequence>
<evidence type="ECO:0000256" key="3">
    <source>
        <dbReference type="ARBA" id="ARBA00023163"/>
    </source>
</evidence>
<keyword evidence="1" id="KW-0805">Transcription regulation</keyword>
<dbReference type="PRINTS" id="PR00455">
    <property type="entry name" value="HTHTETR"/>
</dbReference>
<organism evidence="7 8">
    <name type="scientific">Streptomyces liliifuscus</name>
    <dbReference type="NCBI Taxonomy" id="2797636"/>
    <lineage>
        <taxon>Bacteria</taxon>
        <taxon>Bacillati</taxon>
        <taxon>Actinomycetota</taxon>
        <taxon>Actinomycetes</taxon>
        <taxon>Kitasatosporales</taxon>
        <taxon>Streptomycetaceae</taxon>
        <taxon>Streptomyces</taxon>
    </lineage>
</organism>
<dbReference type="AlphaFoldDB" id="A0A7T7L4D4"/>
<keyword evidence="2 4" id="KW-0238">DNA-binding</keyword>
<feature type="DNA-binding region" description="H-T-H motif" evidence="4">
    <location>
        <begin position="32"/>
        <end position="51"/>
    </location>
</feature>
<evidence type="ECO:0000259" key="6">
    <source>
        <dbReference type="PROSITE" id="PS50977"/>
    </source>
</evidence>
<dbReference type="EMBL" id="CP066831">
    <property type="protein sequence ID" value="QQM46247.1"/>
    <property type="molecule type" value="Genomic_DNA"/>
</dbReference>
<proteinExistence type="predicted"/>
<dbReference type="PANTHER" id="PTHR30055:SF226">
    <property type="entry name" value="HTH-TYPE TRANSCRIPTIONAL REGULATOR PKSA"/>
    <property type="match status" value="1"/>
</dbReference>
<evidence type="ECO:0000256" key="1">
    <source>
        <dbReference type="ARBA" id="ARBA00023015"/>
    </source>
</evidence>
<accession>A0A7T7L4D4</accession>
<evidence type="ECO:0000256" key="5">
    <source>
        <dbReference type="SAM" id="MobiDB-lite"/>
    </source>
</evidence>
<dbReference type="SUPFAM" id="SSF48498">
    <property type="entry name" value="Tetracyclin repressor-like, C-terminal domain"/>
    <property type="match status" value="1"/>
</dbReference>
<dbReference type="InterPro" id="IPR050109">
    <property type="entry name" value="HTH-type_TetR-like_transc_reg"/>
</dbReference>
<evidence type="ECO:0000256" key="4">
    <source>
        <dbReference type="PROSITE-ProRule" id="PRU00335"/>
    </source>
</evidence>
<reference evidence="7 8" key="1">
    <citation type="submission" date="2020-12" db="EMBL/GenBank/DDBJ databases">
        <title>A novel species.</title>
        <authorList>
            <person name="Li K."/>
        </authorList>
    </citation>
    <scope>NUCLEOTIDE SEQUENCE [LARGE SCALE GENOMIC DNA]</scope>
    <source>
        <strain evidence="7 8">ZYC-3</strain>
    </source>
</reference>
<dbReference type="Pfam" id="PF00440">
    <property type="entry name" value="TetR_N"/>
    <property type="match status" value="1"/>
</dbReference>
<dbReference type="SUPFAM" id="SSF46689">
    <property type="entry name" value="Homeodomain-like"/>
    <property type="match status" value="1"/>
</dbReference>
<keyword evidence="8" id="KW-1185">Reference proteome</keyword>
<dbReference type="Proteomes" id="UP000595636">
    <property type="component" value="Chromosome"/>
</dbReference>
<dbReference type="PANTHER" id="PTHR30055">
    <property type="entry name" value="HTH-TYPE TRANSCRIPTIONAL REGULATOR RUTR"/>
    <property type="match status" value="1"/>
</dbReference>
<dbReference type="PROSITE" id="PS50977">
    <property type="entry name" value="HTH_TETR_2"/>
    <property type="match status" value="1"/>
</dbReference>